<reference evidence="5 6" key="1">
    <citation type="journal article" date="2016" name="Nat. Commun.">
        <title>Ectomycorrhizal ecology is imprinted in the genome of the dominant symbiotic fungus Cenococcum geophilum.</title>
        <authorList>
            <consortium name="DOE Joint Genome Institute"/>
            <person name="Peter M."/>
            <person name="Kohler A."/>
            <person name="Ohm R.A."/>
            <person name="Kuo A."/>
            <person name="Krutzmann J."/>
            <person name="Morin E."/>
            <person name="Arend M."/>
            <person name="Barry K.W."/>
            <person name="Binder M."/>
            <person name="Choi C."/>
            <person name="Clum A."/>
            <person name="Copeland A."/>
            <person name="Grisel N."/>
            <person name="Haridas S."/>
            <person name="Kipfer T."/>
            <person name="LaButti K."/>
            <person name="Lindquist E."/>
            <person name="Lipzen A."/>
            <person name="Maire R."/>
            <person name="Meier B."/>
            <person name="Mihaltcheva S."/>
            <person name="Molinier V."/>
            <person name="Murat C."/>
            <person name="Poggeler S."/>
            <person name="Quandt C.A."/>
            <person name="Sperisen C."/>
            <person name="Tritt A."/>
            <person name="Tisserant E."/>
            <person name="Crous P.W."/>
            <person name="Henrissat B."/>
            <person name="Nehls U."/>
            <person name="Egli S."/>
            <person name="Spatafora J.W."/>
            <person name="Grigoriev I.V."/>
            <person name="Martin F.M."/>
        </authorList>
    </citation>
    <scope>NUCLEOTIDE SEQUENCE [LARGE SCALE GENOMIC DNA]</scope>
    <source>
        <strain evidence="5 6">CBS 207.34</strain>
    </source>
</reference>
<dbReference type="Pfam" id="PF10181">
    <property type="entry name" value="PIG-H"/>
    <property type="match status" value="1"/>
</dbReference>
<evidence type="ECO:0000259" key="4">
    <source>
        <dbReference type="Pfam" id="PF10181"/>
    </source>
</evidence>
<accession>A0A8E2EUZ8</accession>
<comment type="pathway">
    <text evidence="1">Glycolipid biosynthesis; glycosylphosphatidylinositol-anchor biosynthesis.</text>
</comment>
<comment type="similarity">
    <text evidence="2">Belongs to the PIGH family.</text>
</comment>
<dbReference type="OrthoDB" id="6256716at2759"/>
<feature type="domain" description="Phosphatidylinositol N-acetylglucosaminyltransferase subunit H conserved" evidence="4">
    <location>
        <begin position="129"/>
        <end position="194"/>
    </location>
</feature>
<sequence>MQIFARITSPATQSLTTYRPTPSTISFTVSTRPVPRTLPARLLFYLSILVRIILGILALALLWAKWRITFPIEGDISKGVRAELTTWVLGSSAGQAATRISTRLQWRLLIPGALGVLWGVCRRGYTEESLLVLSGLGIQTSTSSPTYLSTATTRFIPTTSIQDIFIHEAFKGFEVRFYLAIVVQGEEDVVVVFPNLLPRRRILEEVWRGARACLHELQPKSKF</sequence>
<dbReference type="GO" id="GO:0000506">
    <property type="term" value="C:glycosylphosphatidylinositol-N-acetylglucosaminyltransferase (GPI-GnT) complex"/>
    <property type="evidence" value="ECO:0007669"/>
    <property type="project" value="InterPro"/>
</dbReference>
<keyword evidence="6" id="KW-1185">Reference proteome</keyword>
<evidence type="ECO:0000313" key="6">
    <source>
        <dbReference type="Proteomes" id="UP000250140"/>
    </source>
</evidence>
<gene>
    <name evidence="5" type="ORF">AOQ84DRAFT_399608</name>
</gene>
<dbReference type="EMBL" id="KV750308">
    <property type="protein sequence ID" value="OCL05371.1"/>
    <property type="molecule type" value="Genomic_DNA"/>
</dbReference>
<dbReference type="Proteomes" id="UP000250140">
    <property type="component" value="Unassembled WGS sequence"/>
</dbReference>
<proteinExistence type="inferred from homology"/>
<protein>
    <recommendedName>
        <fullName evidence="4">Phosphatidylinositol N-acetylglucosaminyltransferase subunit H conserved domain-containing protein</fullName>
    </recommendedName>
</protein>
<dbReference type="PANTHER" id="PTHR15231">
    <property type="entry name" value="PHOSPHATIDYLINOSITOL N-ACETYLGLUCOSAMINYLTRANSFERASE SUBUNIT H"/>
    <property type="match status" value="1"/>
</dbReference>
<dbReference type="UniPathway" id="UPA00196"/>
<evidence type="ECO:0000256" key="2">
    <source>
        <dbReference type="ARBA" id="ARBA00009610"/>
    </source>
</evidence>
<dbReference type="InterPro" id="IPR044215">
    <property type="entry name" value="PIG-H"/>
</dbReference>
<feature type="transmembrane region" description="Helical" evidence="3">
    <location>
        <begin position="42"/>
        <end position="64"/>
    </location>
</feature>
<name>A0A8E2EUZ8_9PEZI</name>
<dbReference type="InterPro" id="IPR019328">
    <property type="entry name" value="PIGH-H_dom"/>
</dbReference>
<evidence type="ECO:0000256" key="3">
    <source>
        <dbReference type="SAM" id="Phobius"/>
    </source>
</evidence>
<evidence type="ECO:0000313" key="5">
    <source>
        <dbReference type="EMBL" id="OCL05371.1"/>
    </source>
</evidence>
<keyword evidence="3" id="KW-0812">Transmembrane</keyword>
<dbReference type="PANTHER" id="PTHR15231:SF1">
    <property type="entry name" value="PHOSPHATIDYLINOSITOL N-ACETYLGLUCOSAMINYLTRANSFERASE SUBUNIT H"/>
    <property type="match status" value="1"/>
</dbReference>
<keyword evidence="3" id="KW-1133">Transmembrane helix</keyword>
<dbReference type="GO" id="GO:0006506">
    <property type="term" value="P:GPI anchor biosynthetic process"/>
    <property type="evidence" value="ECO:0007669"/>
    <property type="project" value="UniProtKB-UniPathway"/>
</dbReference>
<evidence type="ECO:0000256" key="1">
    <source>
        <dbReference type="ARBA" id="ARBA00004687"/>
    </source>
</evidence>
<dbReference type="AlphaFoldDB" id="A0A8E2EUZ8"/>
<keyword evidence="3" id="KW-0472">Membrane</keyword>
<organism evidence="5 6">
    <name type="scientific">Glonium stellatum</name>
    <dbReference type="NCBI Taxonomy" id="574774"/>
    <lineage>
        <taxon>Eukaryota</taxon>
        <taxon>Fungi</taxon>
        <taxon>Dikarya</taxon>
        <taxon>Ascomycota</taxon>
        <taxon>Pezizomycotina</taxon>
        <taxon>Dothideomycetes</taxon>
        <taxon>Pleosporomycetidae</taxon>
        <taxon>Gloniales</taxon>
        <taxon>Gloniaceae</taxon>
        <taxon>Glonium</taxon>
    </lineage>
</organism>